<evidence type="ECO:0000313" key="1">
    <source>
        <dbReference type="EMBL" id="CAD5126690.1"/>
    </source>
</evidence>
<gene>
    <name evidence="1" type="ORF">DGYR_LOCUS13923</name>
</gene>
<evidence type="ECO:0000313" key="2">
    <source>
        <dbReference type="Proteomes" id="UP000549394"/>
    </source>
</evidence>
<dbReference type="Proteomes" id="UP000549394">
    <property type="component" value="Unassembled WGS sequence"/>
</dbReference>
<accession>A0A7I8WF19</accession>
<keyword evidence="2" id="KW-1185">Reference proteome</keyword>
<name>A0A7I8WF19_9ANNE</name>
<dbReference type="AlphaFoldDB" id="A0A7I8WF19"/>
<comment type="caution">
    <text evidence="1">The sequence shown here is derived from an EMBL/GenBank/DDBJ whole genome shotgun (WGS) entry which is preliminary data.</text>
</comment>
<organism evidence="1 2">
    <name type="scientific">Dimorphilus gyrociliatus</name>
    <dbReference type="NCBI Taxonomy" id="2664684"/>
    <lineage>
        <taxon>Eukaryota</taxon>
        <taxon>Metazoa</taxon>
        <taxon>Spiralia</taxon>
        <taxon>Lophotrochozoa</taxon>
        <taxon>Annelida</taxon>
        <taxon>Polychaeta</taxon>
        <taxon>Polychaeta incertae sedis</taxon>
        <taxon>Dinophilidae</taxon>
        <taxon>Dimorphilus</taxon>
    </lineage>
</organism>
<proteinExistence type="predicted"/>
<dbReference type="EMBL" id="CAJFCJ010000073">
    <property type="protein sequence ID" value="CAD5126690.1"/>
    <property type="molecule type" value="Genomic_DNA"/>
</dbReference>
<reference evidence="1 2" key="1">
    <citation type="submission" date="2020-08" db="EMBL/GenBank/DDBJ databases">
        <authorList>
            <person name="Hejnol A."/>
        </authorList>
    </citation>
    <scope>NUCLEOTIDE SEQUENCE [LARGE SCALE GENOMIC DNA]</scope>
</reference>
<protein>
    <submittedName>
        <fullName evidence="1">DgyrCDS14759</fullName>
    </submittedName>
</protein>
<sequence>MVRKKKTATDLYSGGSPLRPVPNGTITGITCSLTAEDEIIAEIGNDVEQNKCLTVKSGFLVIRSNMQI</sequence>